<dbReference type="Pfam" id="PF02311">
    <property type="entry name" value="AraC_binding"/>
    <property type="match status" value="1"/>
</dbReference>
<evidence type="ECO:0000256" key="3">
    <source>
        <dbReference type="ARBA" id="ARBA00023163"/>
    </source>
</evidence>
<dbReference type="PROSITE" id="PS01124">
    <property type="entry name" value="HTH_ARAC_FAMILY_2"/>
    <property type="match status" value="1"/>
</dbReference>
<keyword evidence="2" id="KW-0238">DNA-binding</keyword>
<evidence type="ECO:0000256" key="1">
    <source>
        <dbReference type="ARBA" id="ARBA00023015"/>
    </source>
</evidence>
<dbReference type="Pfam" id="PF12833">
    <property type="entry name" value="HTH_18"/>
    <property type="match status" value="1"/>
</dbReference>
<keyword evidence="1" id="KW-0805">Transcription regulation</keyword>
<dbReference type="InterPro" id="IPR003313">
    <property type="entry name" value="AraC-bd"/>
</dbReference>
<evidence type="ECO:0000313" key="5">
    <source>
        <dbReference type="EMBL" id="RTR23667.1"/>
    </source>
</evidence>
<gene>
    <name evidence="5" type="ORF">EJ903_03845</name>
</gene>
<dbReference type="InterPro" id="IPR018060">
    <property type="entry name" value="HTH_AraC"/>
</dbReference>
<accession>A0A3S0KDS3</accession>
<proteinExistence type="predicted"/>
<dbReference type="PANTHER" id="PTHR46796:SF2">
    <property type="entry name" value="TRANSCRIPTIONAL REGULATORY PROTEIN"/>
    <property type="match status" value="1"/>
</dbReference>
<name>A0A3S0KDS3_9PROT</name>
<dbReference type="SMART" id="SM00342">
    <property type="entry name" value="HTH_ARAC"/>
    <property type="match status" value="1"/>
</dbReference>
<dbReference type="InterPro" id="IPR009057">
    <property type="entry name" value="Homeodomain-like_sf"/>
</dbReference>
<keyword evidence="6" id="KW-1185">Reference proteome</keyword>
<dbReference type="OrthoDB" id="9809338at2"/>
<dbReference type="SUPFAM" id="SSF51215">
    <property type="entry name" value="Regulatory protein AraC"/>
    <property type="match status" value="1"/>
</dbReference>
<dbReference type="SUPFAM" id="SSF46689">
    <property type="entry name" value="Homeodomain-like"/>
    <property type="match status" value="2"/>
</dbReference>
<keyword evidence="3" id="KW-0804">Transcription</keyword>
<dbReference type="GO" id="GO:0003700">
    <property type="term" value="F:DNA-binding transcription factor activity"/>
    <property type="evidence" value="ECO:0007669"/>
    <property type="project" value="InterPro"/>
</dbReference>
<evidence type="ECO:0000256" key="2">
    <source>
        <dbReference type="ARBA" id="ARBA00023125"/>
    </source>
</evidence>
<evidence type="ECO:0000259" key="4">
    <source>
        <dbReference type="PROSITE" id="PS01124"/>
    </source>
</evidence>
<organism evidence="5 6">
    <name type="scientific">Azospirillum griseum</name>
    <dbReference type="NCBI Taxonomy" id="2496639"/>
    <lineage>
        <taxon>Bacteria</taxon>
        <taxon>Pseudomonadati</taxon>
        <taxon>Pseudomonadota</taxon>
        <taxon>Alphaproteobacteria</taxon>
        <taxon>Rhodospirillales</taxon>
        <taxon>Azospirillaceae</taxon>
        <taxon>Azospirillum</taxon>
    </lineage>
</organism>
<dbReference type="GO" id="GO:0043565">
    <property type="term" value="F:sequence-specific DNA binding"/>
    <property type="evidence" value="ECO:0007669"/>
    <property type="project" value="InterPro"/>
</dbReference>
<dbReference type="PANTHER" id="PTHR46796">
    <property type="entry name" value="HTH-TYPE TRANSCRIPTIONAL ACTIVATOR RHAS-RELATED"/>
    <property type="match status" value="1"/>
</dbReference>
<protein>
    <submittedName>
        <fullName evidence="5">AraC family transcriptional regulator</fullName>
    </submittedName>
</protein>
<comment type="caution">
    <text evidence="5">The sequence shown here is derived from an EMBL/GenBank/DDBJ whole genome shotgun (WGS) entry which is preliminary data.</text>
</comment>
<feature type="domain" description="HTH araC/xylS-type" evidence="4">
    <location>
        <begin position="171"/>
        <end position="268"/>
    </location>
</feature>
<dbReference type="InterPro" id="IPR037923">
    <property type="entry name" value="HTH-like"/>
</dbReference>
<dbReference type="InterPro" id="IPR050204">
    <property type="entry name" value="AraC_XylS_family_regulators"/>
</dbReference>
<dbReference type="RefSeq" id="WP_126612288.1">
    <property type="nucleotide sequence ID" value="NZ_JBHUCY010000010.1"/>
</dbReference>
<reference evidence="5 6" key="1">
    <citation type="submission" date="2018-12" db="EMBL/GenBank/DDBJ databases">
        <authorList>
            <person name="Yang Y."/>
        </authorList>
    </citation>
    <scope>NUCLEOTIDE SEQUENCE [LARGE SCALE GENOMIC DNA]</scope>
    <source>
        <strain evidence="5 6">L-25-5w-1</strain>
    </source>
</reference>
<dbReference type="Gene3D" id="1.10.10.60">
    <property type="entry name" value="Homeodomain-like"/>
    <property type="match status" value="1"/>
</dbReference>
<dbReference type="AlphaFoldDB" id="A0A3S0KDS3"/>
<dbReference type="EMBL" id="RXMA01000002">
    <property type="protein sequence ID" value="RTR23667.1"/>
    <property type="molecule type" value="Genomic_DNA"/>
</dbReference>
<sequence>MPDWLSVRRDGDTGIETIRAHFTGHAYDPHDHDECLIGVTEHGVQQFHCRRRTNISTPGRVILIEPGEVHDGHSPSEEGFTYTMLYLPVPVLTGRAEGLRGMGGASPLGFRATLADDPGLALAIRTAFAAIHGAEGRLARDSGLDALVERLSGHAAPPGVSRRARPGSALLRVRAALHDRMAEDVGVEELAALTGMDRFRLSRQFREAYGQSPHAYLIRLRLKAARRLLASGMAPALAAAEVGFADQSHLGRWFRRAYGLTPAVYRRICTNLPD</sequence>
<evidence type="ECO:0000313" key="6">
    <source>
        <dbReference type="Proteomes" id="UP000277007"/>
    </source>
</evidence>
<dbReference type="Proteomes" id="UP000277007">
    <property type="component" value="Unassembled WGS sequence"/>
</dbReference>